<keyword evidence="1" id="KW-0812">Transmembrane</keyword>
<protein>
    <submittedName>
        <fullName evidence="3">CAAX prenyl protease-like protein</fullName>
    </submittedName>
</protein>
<evidence type="ECO:0000313" key="4">
    <source>
        <dbReference type="Proteomes" id="UP000317043"/>
    </source>
</evidence>
<comment type="caution">
    <text evidence="3">The sequence shown here is derived from an EMBL/GenBank/DDBJ whole genome shotgun (WGS) entry which is preliminary data.</text>
</comment>
<dbReference type="GO" id="GO:0080120">
    <property type="term" value="P:CAAX-box protein maturation"/>
    <property type="evidence" value="ECO:0007669"/>
    <property type="project" value="UniProtKB-ARBA"/>
</dbReference>
<dbReference type="GO" id="GO:0006508">
    <property type="term" value="P:proteolysis"/>
    <property type="evidence" value="ECO:0007669"/>
    <property type="project" value="UniProtKB-KW"/>
</dbReference>
<feature type="transmembrane region" description="Helical" evidence="1">
    <location>
        <begin position="256"/>
        <end position="277"/>
    </location>
</feature>
<accession>A0A543AW41</accession>
<name>A0A543AW41_9ACTN</name>
<evidence type="ECO:0000256" key="1">
    <source>
        <dbReference type="SAM" id="Phobius"/>
    </source>
</evidence>
<dbReference type="OrthoDB" id="4772204at2"/>
<feature type="domain" description="CAAX prenyl protease 2/Lysostaphin resistance protein A-like" evidence="2">
    <location>
        <begin position="135"/>
        <end position="237"/>
    </location>
</feature>
<feature type="transmembrane region" description="Helical" evidence="1">
    <location>
        <begin position="104"/>
        <end position="125"/>
    </location>
</feature>
<organism evidence="3 4">
    <name type="scientific">Stackebrandtia endophytica</name>
    <dbReference type="NCBI Taxonomy" id="1496996"/>
    <lineage>
        <taxon>Bacteria</taxon>
        <taxon>Bacillati</taxon>
        <taxon>Actinomycetota</taxon>
        <taxon>Actinomycetes</taxon>
        <taxon>Glycomycetales</taxon>
        <taxon>Glycomycetaceae</taxon>
        <taxon>Stackebrandtia</taxon>
    </lineage>
</organism>
<evidence type="ECO:0000259" key="2">
    <source>
        <dbReference type="Pfam" id="PF02517"/>
    </source>
</evidence>
<keyword evidence="4" id="KW-1185">Reference proteome</keyword>
<keyword evidence="3" id="KW-0378">Hydrolase</keyword>
<gene>
    <name evidence="3" type="ORF">FB566_2342</name>
</gene>
<reference evidence="3 4" key="1">
    <citation type="submission" date="2019-06" db="EMBL/GenBank/DDBJ databases">
        <title>Sequencing the genomes of 1000 actinobacteria strains.</title>
        <authorList>
            <person name="Klenk H.-P."/>
        </authorList>
    </citation>
    <scope>NUCLEOTIDE SEQUENCE [LARGE SCALE GENOMIC DNA]</scope>
    <source>
        <strain evidence="3 4">DSM 45928</strain>
    </source>
</reference>
<dbReference type="InterPro" id="IPR003675">
    <property type="entry name" value="Rce1/LyrA-like_dom"/>
</dbReference>
<dbReference type="EMBL" id="VFOW01000001">
    <property type="protein sequence ID" value="TQL76805.1"/>
    <property type="molecule type" value="Genomic_DNA"/>
</dbReference>
<dbReference type="InParanoid" id="A0A543AW41"/>
<feature type="transmembrane region" description="Helical" evidence="1">
    <location>
        <begin position="72"/>
        <end position="92"/>
    </location>
</feature>
<sequence length="292" mass="31488">MGADYLSERMAESRANAVRGATTPRWADVVLRHPVVFAVIFLVVVFALQQFIGRALGSDSGGSVYAAQARELIGEAISAAIVVVILLALGWWRAVGFTGFRSWQAVWLAWFPALLVVVLFVLQLLQSPLTDDVGWLGLSVLNVFGVGFFEEALTRGLVLYLLLFAWKARPNGAVAAVFVSAILFGLAHLLNLFAGQPLFATLVQIGYAIGFGVGFAALLLRTNTIWIGIVLHSLVDANSEAWFGPSTEATQTTNDLVGLTPLFIVGLPLLIYGIILMRKRHGAPRPMGSPDL</sequence>
<feature type="transmembrane region" description="Helical" evidence="1">
    <location>
        <begin position="145"/>
        <end position="166"/>
    </location>
</feature>
<keyword evidence="1" id="KW-1133">Transmembrane helix</keyword>
<feature type="transmembrane region" description="Helical" evidence="1">
    <location>
        <begin position="35"/>
        <end position="52"/>
    </location>
</feature>
<proteinExistence type="predicted"/>
<dbReference type="AlphaFoldDB" id="A0A543AW41"/>
<keyword evidence="3" id="KW-0645">Protease</keyword>
<dbReference type="Pfam" id="PF02517">
    <property type="entry name" value="Rce1-like"/>
    <property type="match status" value="1"/>
</dbReference>
<dbReference type="GO" id="GO:0004175">
    <property type="term" value="F:endopeptidase activity"/>
    <property type="evidence" value="ECO:0007669"/>
    <property type="project" value="UniProtKB-ARBA"/>
</dbReference>
<evidence type="ECO:0000313" key="3">
    <source>
        <dbReference type="EMBL" id="TQL76805.1"/>
    </source>
</evidence>
<dbReference type="Proteomes" id="UP000317043">
    <property type="component" value="Unassembled WGS sequence"/>
</dbReference>
<feature type="transmembrane region" description="Helical" evidence="1">
    <location>
        <begin position="199"/>
        <end position="220"/>
    </location>
</feature>
<keyword evidence="1" id="KW-0472">Membrane</keyword>
<feature type="transmembrane region" description="Helical" evidence="1">
    <location>
        <begin position="173"/>
        <end position="193"/>
    </location>
</feature>
<dbReference type="RefSeq" id="WP_142038760.1">
    <property type="nucleotide sequence ID" value="NZ_JBHTGS010000001.1"/>
</dbReference>